<dbReference type="EMBL" id="CP005963">
    <property type="protein sequence ID" value="AGM40332.1"/>
    <property type="molecule type" value="Genomic_DNA"/>
</dbReference>
<feature type="domain" description="IclR-ED" evidence="5">
    <location>
        <begin position="70"/>
        <end position="251"/>
    </location>
</feature>
<evidence type="ECO:0000259" key="4">
    <source>
        <dbReference type="PROSITE" id="PS51077"/>
    </source>
</evidence>
<proteinExistence type="predicted"/>
<dbReference type="eggNOG" id="COG1414">
    <property type="taxonomic scope" value="Bacteria"/>
</dbReference>
<dbReference type="KEGG" id="ssal:SPISAL_01165"/>
<evidence type="ECO:0000256" key="3">
    <source>
        <dbReference type="ARBA" id="ARBA00023163"/>
    </source>
</evidence>
<dbReference type="OrthoDB" id="9807558at2"/>
<evidence type="ECO:0000256" key="1">
    <source>
        <dbReference type="ARBA" id="ARBA00023015"/>
    </source>
</evidence>
<dbReference type="Proteomes" id="UP000017881">
    <property type="component" value="Chromosome"/>
</dbReference>
<evidence type="ECO:0000256" key="2">
    <source>
        <dbReference type="ARBA" id="ARBA00023125"/>
    </source>
</evidence>
<dbReference type="PROSITE" id="PS51077">
    <property type="entry name" value="HTH_ICLR"/>
    <property type="match status" value="1"/>
</dbReference>
<dbReference type="InterPro" id="IPR036390">
    <property type="entry name" value="WH_DNA-bd_sf"/>
</dbReference>
<evidence type="ECO:0000313" key="6">
    <source>
        <dbReference type="EMBL" id="AGM40332.1"/>
    </source>
</evidence>
<dbReference type="Pfam" id="PF01614">
    <property type="entry name" value="IclR_C"/>
    <property type="match status" value="1"/>
</dbReference>
<keyword evidence="2" id="KW-0238">DNA-binding</keyword>
<reference evidence="6 7" key="1">
    <citation type="journal article" date="2013" name="Genome Announc.">
        <title>Draft Genome of Spiribacter salinus M19-40, an Abundant Gammaproteobacterium in Aquatic Hypersaline Environments.</title>
        <authorList>
            <person name="Leon M.J."/>
            <person name="Ghai R."/>
            <person name="Fernandez A.B."/>
            <person name="Sanchez-Porro C."/>
            <person name="Rodriguez-Valera F."/>
            <person name="Ventosa A."/>
        </authorList>
    </citation>
    <scope>NUCLEOTIDE SEQUENCE [LARGE SCALE GENOMIC DNA]</scope>
    <source>
        <strain evidence="6">M19-40</strain>
    </source>
</reference>
<dbReference type="HOGENOM" id="CLU_062618_0_1_6"/>
<dbReference type="InterPro" id="IPR005471">
    <property type="entry name" value="Tscrpt_reg_IclR_N"/>
</dbReference>
<gene>
    <name evidence="6" type="ORF">SPISAL_01165</name>
</gene>
<dbReference type="PROSITE" id="PS51078">
    <property type="entry name" value="ICLR_ED"/>
    <property type="match status" value="1"/>
</dbReference>
<dbReference type="InterPro" id="IPR014757">
    <property type="entry name" value="Tscrpt_reg_IclR_C"/>
</dbReference>
<evidence type="ECO:0000259" key="5">
    <source>
        <dbReference type="PROSITE" id="PS51078"/>
    </source>
</evidence>
<dbReference type="Gene3D" id="3.30.450.40">
    <property type="match status" value="1"/>
</dbReference>
<dbReference type="GO" id="GO:0045892">
    <property type="term" value="P:negative regulation of DNA-templated transcription"/>
    <property type="evidence" value="ECO:0007669"/>
    <property type="project" value="TreeGrafter"/>
</dbReference>
<keyword evidence="3" id="KW-0804">Transcription</keyword>
<dbReference type="Gene3D" id="1.10.10.10">
    <property type="entry name" value="Winged helix-like DNA-binding domain superfamily/Winged helix DNA-binding domain"/>
    <property type="match status" value="1"/>
</dbReference>
<dbReference type="SUPFAM" id="SSF46785">
    <property type="entry name" value="Winged helix' DNA-binding domain"/>
    <property type="match status" value="1"/>
</dbReference>
<dbReference type="PANTHER" id="PTHR30136:SF35">
    <property type="entry name" value="HTH-TYPE TRANSCRIPTIONAL REGULATOR RV1719"/>
    <property type="match status" value="1"/>
</dbReference>
<keyword evidence="1" id="KW-0805">Transcription regulation</keyword>
<name>R4VI91_9GAMM</name>
<dbReference type="Pfam" id="PF09339">
    <property type="entry name" value="HTH_IclR"/>
    <property type="match status" value="1"/>
</dbReference>
<dbReference type="GO" id="GO:0003677">
    <property type="term" value="F:DNA binding"/>
    <property type="evidence" value="ECO:0007669"/>
    <property type="project" value="UniProtKB-KW"/>
</dbReference>
<dbReference type="GO" id="GO:0003700">
    <property type="term" value="F:DNA-binding transcription factor activity"/>
    <property type="evidence" value="ECO:0007669"/>
    <property type="project" value="TreeGrafter"/>
</dbReference>
<organism evidence="6 7">
    <name type="scientific">Spiribacter salinus M19-40</name>
    <dbReference type="NCBI Taxonomy" id="1260251"/>
    <lineage>
        <taxon>Bacteria</taxon>
        <taxon>Pseudomonadati</taxon>
        <taxon>Pseudomonadota</taxon>
        <taxon>Gammaproteobacteria</taxon>
        <taxon>Chromatiales</taxon>
        <taxon>Ectothiorhodospiraceae</taxon>
        <taxon>Spiribacter</taxon>
    </lineage>
</organism>
<dbReference type="InterPro" id="IPR029016">
    <property type="entry name" value="GAF-like_dom_sf"/>
</dbReference>
<protein>
    <submittedName>
        <fullName evidence="6">Pca regulon regulatory protein</fullName>
    </submittedName>
</protein>
<dbReference type="InterPro" id="IPR036388">
    <property type="entry name" value="WH-like_DNA-bd_sf"/>
</dbReference>
<evidence type="ECO:0000313" key="7">
    <source>
        <dbReference type="Proteomes" id="UP000017881"/>
    </source>
</evidence>
<keyword evidence="7" id="KW-1185">Reference proteome</keyword>
<dbReference type="InterPro" id="IPR050707">
    <property type="entry name" value="HTH_MetabolicPath_Reg"/>
</dbReference>
<dbReference type="RefSeq" id="WP_016352639.1">
    <property type="nucleotide sequence ID" value="NC_021291.1"/>
</dbReference>
<accession>R4VI91</accession>
<dbReference type="AlphaFoldDB" id="R4VI91"/>
<dbReference type="SMART" id="SM00346">
    <property type="entry name" value="HTH_ICLR"/>
    <property type="match status" value="1"/>
</dbReference>
<dbReference type="PANTHER" id="PTHR30136">
    <property type="entry name" value="HELIX-TURN-HELIX TRANSCRIPTIONAL REGULATOR, ICLR FAMILY"/>
    <property type="match status" value="1"/>
</dbReference>
<feature type="domain" description="HTH iclR-type" evidence="4">
    <location>
        <begin position="8"/>
        <end position="69"/>
    </location>
</feature>
<dbReference type="SUPFAM" id="SSF55781">
    <property type="entry name" value="GAF domain-like"/>
    <property type="match status" value="1"/>
</dbReference>
<sequence length="251" mass="27466">MTKQDYTVPALRRGLDILELFGREQYRLSQNEIAEGLGLPVHSVYRFVQTLLAGGYLERSRDGRYALGSRMVAQGFSYFSSRDLVEIAAEPVSDLCARTSLSSHLSIREERDVLYIYRALAQQRVAVNVPVGTRLPCHTTAMGRALLSGVDTQTLKMLYAHQNLDGYAAPSPSTFPQLIDMIAEESDRGWHTSGSDESTAVAVPVRNPVGDVVAAINVAGPDPVMHRPGMFEELATELTASARVIGNQLSN</sequence>